<dbReference type="Gene3D" id="3.40.50.150">
    <property type="entry name" value="Vaccinia Virus protein VP39"/>
    <property type="match status" value="1"/>
</dbReference>
<dbReference type="GO" id="GO:0009307">
    <property type="term" value="P:DNA restriction-modification system"/>
    <property type="evidence" value="ECO:0007669"/>
    <property type="project" value="InterPro"/>
</dbReference>
<organism evidence="7 8">
    <name type="scientific">Schaalia meyeri</name>
    <dbReference type="NCBI Taxonomy" id="52773"/>
    <lineage>
        <taxon>Bacteria</taxon>
        <taxon>Bacillati</taxon>
        <taxon>Actinomycetota</taxon>
        <taxon>Actinomycetes</taxon>
        <taxon>Actinomycetales</taxon>
        <taxon>Actinomycetaceae</taxon>
        <taxon>Schaalia</taxon>
    </lineage>
</organism>
<dbReference type="PANTHER" id="PTHR30481:SF2">
    <property type="entry name" value="SITE-SPECIFIC DNA-METHYLTRANSFERASE (ADENINE-SPECIFIC)"/>
    <property type="match status" value="1"/>
</dbReference>
<name>A0AAP9YBF5_9ACTO</name>
<keyword evidence="5" id="KW-0949">S-adenosyl-L-methionine</keyword>
<gene>
    <name evidence="7" type="ORF">I6H42_07585</name>
</gene>
<evidence type="ECO:0000256" key="5">
    <source>
        <dbReference type="ARBA" id="ARBA00022691"/>
    </source>
</evidence>
<dbReference type="EMBL" id="CP066065">
    <property type="protein sequence ID" value="QQC43636.1"/>
    <property type="molecule type" value="Genomic_DNA"/>
</dbReference>
<evidence type="ECO:0000256" key="2">
    <source>
        <dbReference type="ARBA" id="ARBA00011900"/>
    </source>
</evidence>
<dbReference type="SUPFAM" id="SSF53335">
    <property type="entry name" value="S-adenosyl-L-methionine-dependent methyltransferases"/>
    <property type="match status" value="1"/>
</dbReference>
<dbReference type="GO" id="GO:0043565">
    <property type="term" value="F:sequence-specific DNA binding"/>
    <property type="evidence" value="ECO:0007669"/>
    <property type="project" value="TreeGrafter"/>
</dbReference>
<dbReference type="InterPro" id="IPR023095">
    <property type="entry name" value="Ade_MeTrfase_dom_2"/>
</dbReference>
<proteinExistence type="inferred from homology"/>
<evidence type="ECO:0000256" key="3">
    <source>
        <dbReference type="ARBA" id="ARBA00022603"/>
    </source>
</evidence>
<keyword evidence="4" id="KW-0808">Transferase</keyword>
<sequence>MRYLSPLRYPGGKARLAPFFARLIRAQIPAPTHYAEPYAGGAGAALRLLTDGAVDHIHINDINVGVAAFWRTITAPDGANAFCQLINNTLVTVEQWNHQRAIYQAGKGDDLALGFATFYLNRTNRSGILDAGPIGGFEQVGKWKIDARYNKSALIERVKHVAALGDRIHVTQLDGLDFLTTMEAHATDVLVYADPPYVEQGGRLYLHAFNGDDHKALAEKLQAAKYPWLLTYDDQRIVWDNLYDAARCARFDIAHTAAIQHVGKETIVYGPTLTVPTDVEITPGVSPTWIERSRH</sequence>
<keyword evidence="3 7" id="KW-0489">Methyltransferase</keyword>
<dbReference type="GO" id="GO:1904047">
    <property type="term" value="F:S-adenosyl-L-methionine binding"/>
    <property type="evidence" value="ECO:0007669"/>
    <property type="project" value="TreeGrafter"/>
</dbReference>
<evidence type="ECO:0000256" key="4">
    <source>
        <dbReference type="ARBA" id="ARBA00022679"/>
    </source>
</evidence>
<dbReference type="Pfam" id="PF02086">
    <property type="entry name" value="MethyltransfD12"/>
    <property type="match status" value="1"/>
</dbReference>
<evidence type="ECO:0000256" key="1">
    <source>
        <dbReference type="ARBA" id="ARBA00006594"/>
    </source>
</evidence>
<dbReference type="REBASE" id="482136">
    <property type="entry name" value="M.Sme985ORF7585P"/>
</dbReference>
<comment type="similarity">
    <text evidence="1">Belongs to the N(4)/N(6)-methyltransferase family.</text>
</comment>
<accession>A0AAP9YBF5</accession>
<dbReference type="PANTHER" id="PTHR30481">
    <property type="entry name" value="DNA ADENINE METHYLASE"/>
    <property type="match status" value="1"/>
</dbReference>
<dbReference type="GO" id="GO:0009007">
    <property type="term" value="F:site-specific DNA-methyltransferase (adenine-specific) activity"/>
    <property type="evidence" value="ECO:0007669"/>
    <property type="project" value="UniProtKB-EC"/>
</dbReference>
<dbReference type="AlphaFoldDB" id="A0AAP9YBF5"/>
<reference evidence="7 8" key="1">
    <citation type="submission" date="2020-12" db="EMBL/GenBank/DDBJ databases">
        <title>FDA dAtabase for Regulatory Grade micrObial Sequences (FDA-ARGOS): Supporting development and validation of Infectious Disease Dx tests.</title>
        <authorList>
            <person name="Sproer C."/>
            <person name="Gronow S."/>
            <person name="Severitt S."/>
            <person name="Schroder I."/>
            <person name="Tallon L."/>
            <person name="Sadzewicz L."/>
            <person name="Zhao X."/>
            <person name="Boylan J."/>
            <person name="Ott S."/>
            <person name="Bowen H."/>
            <person name="Vavikolanu K."/>
            <person name="Mehta A."/>
            <person name="Aluvathingal J."/>
            <person name="Nadendla S."/>
            <person name="Lowell S."/>
            <person name="Myers T."/>
            <person name="Yan Y."/>
            <person name="Sichtig H."/>
        </authorList>
    </citation>
    <scope>NUCLEOTIDE SEQUENCE [LARGE SCALE GENOMIC DNA]</scope>
    <source>
        <strain evidence="7 8">FDAARGOS_985</strain>
    </source>
</reference>
<dbReference type="GO" id="GO:0006298">
    <property type="term" value="P:mismatch repair"/>
    <property type="evidence" value="ECO:0007669"/>
    <property type="project" value="TreeGrafter"/>
</dbReference>
<dbReference type="GO" id="GO:0032259">
    <property type="term" value="P:methylation"/>
    <property type="evidence" value="ECO:0007669"/>
    <property type="project" value="UniProtKB-KW"/>
</dbReference>
<dbReference type="EC" id="2.1.1.72" evidence="2"/>
<dbReference type="Gene3D" id="1.10.1020.10">
    <property type="entry name" value="Adenine-specific Methyltransferase, Domain 2"/>
    <property type="match status" value="1"/>
</dbReference>
<evidence type="ECO:0000313" key="8">
    <source>
        <dbReference type="Proteomes" id="UP000595220"/>
    </source>
</evidence>
<comment type="catalytic activity">
    <reaction evidence="6">
        <text>a 2'-deoxyadenosine in DNA + S-adenosyl-L-methionine = an N(6)-methyl-2'-deoxyadenosine in DNA + S-adenosyl-L-homocysteine + H(+)</text>
        <dbReference type="Rhea" id="RHEA:15197"/>
        <dbReference type="Rhea" id="RHEA-COMP:12418"/>
        <dbReference type="Rhea" id="RHEA-COMP:12419"/>
        <dbReference type="ChEBI" id="CHEBI:15378"/>
        <dbReference type="ChEBI" id="CHEBI:57856"/>
        <dbReference type="ChEBI" id="CHEBI:59789"/>
        <dbReference type="ChEBI" id="CHEBI:90615"/>
        <dbReference type="ChEBI" id="CHEBI:90616"/>
        <dbReference type="EC" id="2.1.1.72"/>
    </reaction>
</comment>
<evidence type="ECO:0000256" key="6">
    <source>
        <dbReference type="ARBA" id="ARBA00047942"/>
    </source>
</evidence>
<evidence type="ECO:0000313" key="7">
    <source>
        <dbReference type="EMBL" id="QQC43636.1"/>
    </source>
</evidence>
<dbReference type="Proteomes" id="UP000595220">
    <property type="component" value="Chromosome"/>
</dbReference>
<dbReference type="InterPro" id="IPR012327">
    <property type="entry name" value="MeTrfase_D12"/>
</dbReference>
<dbReference type="PRINTS" id="PR00505">
    <property type="entry name" value="D12N6MTFRASE"/>
</dbReference>
<protein>
    <recommendedName>
        <fullName evidence="2">site-specific DNA-methyltransferase (adenine-specific)</fullName>
        <ecNumber evidence="2">2.1.1.72</ecNumber>
    </recommendedName>
</protein>
<dbReference type="RefSeq" id="WP_074633736.1">
    <property type="nucleotide sequence ID" value="NZ_CP066065.1"/>
</dbReference>
<dbReference type="InterPro" id="IPR029063">
    <property type="entry name" value="SAM-dependent_MTases_sf"/>
</dbReference>
<keyword evidence="8" id="KW-1185">Reference proteome</keyword>